<evidence type="ECO:0000313" key="1">
    <source>
        <dbReference type="EMBL" id="KAH0551049.1"/>
    </source>
</evidence>
<keyword evidence="2" id="KW-1185">Reference proteome</keyword>
<protein>
    <recommendedName>
        <fullName evidence="3">NACHT-NTPase and P-loop NTPases N-terminal domain-containing protein</fullName>
    </recommendedName>
</protein>
<dbReference type="AlphaFoldDB" id="A0A9P8L2I9"/>
<gene>
    <name evidence="1" type="ORF">GP486_007597</name>
</gene>
<proteinExistence type="predicted"/>
<dbReference type="EMBL" id="JAGHQM010002239">
    <property type="protein sequence ID" value="KAH0551049.1"/>
    <property type="molecule type" value="Genomic_DNA"/>
</dbReference>
<organism evidence="1 2">
    <name type="scientific">Trichoglossum hirsutum</name>
    <dbReference type="NCBI Taxonomy" id="265104"/>
    <lineage>
        <taxon>Eukaryota</taxon>
        <taxon>Fungi</taxon>
        <taxon>Dikarya</taxon>
        <taxon>Ascomycota</taxon>
        <taxon>Pezizomycotina</taxon>
        <taxon>Geoglossomycetes</taxon>
        <taxon>Geoglossales</taxon>
        <taxon>Geoglossaceae</taxon>
        <taxon>Trichoglossum</taxon>
    </lineage>
</organism>
<comment type="caution">
    <text evidence="1">The sequence shown here is derived from an EMBL/GenBank/DDBJ whole genome shotgun (WGS) entry which is preliminary data.</text>
</comment>
<accession>A0A9P8L2I9</accession>
<dbReference type="Proteomes" id="UP000750711">
    <property type="component" value="Unassembled WGS sequence"/>
</dbReference>
<sequence>MDPVTAVGLAASIVQLIDGTAKVIKYLNDVKDAPKDRARLAREATSLLAILTDLRYKVEEANPTDPWFTGVLSLGVEGGPLDQFNEALEELTRKLKPEKGIKKLSKTLLWTLDKIEIDRAFTKIERLKTLVSLALQDDHL</sequence>
<reference evidence="1" key="1">
    <citation type="submission" date="2021-03" db="EMBL/GenBank/DDBJ databases">
        <title>Comparative genomics and phylogenomic investigation of the class Geoglossomycetes provide insights into ecological specialization and systematics.</title>
        <authorList>
            <person name="Melie T."/>
            <person name="Pirro S."/>
            <person name="Miller A.N."/>
            <person name="Quandt A."/>
        </authorList>
    </citation>
    <scope>NUCLEOTIDE SEQUENCE</scope>
    <source>
        <strain evidence="1">CAQ_001_2017</strain>
    </source>
</reference>
<name>A0A9P8L2I9_9PEZI</name>
<evidence type="ECO:0000313" key="2">
    <source>
        <dbReference type="Proteomes" id="UP000750711"/>
    </source>
</evidence>
<evidence type="ECO:0008006" key="3">
    <source>
        <dbReference type="Google" id="ProtNLM"/>
    </source>
</evidence>